<keyword evidence="4" id="KW-0479">Metal-binding</keyword>
<name>A0AAJ1C0N3_9HYPH</name>
<evidence type="ECO:0000313" key="14">
    <source>
        <dbReference type="Proteomes" id="UP001155380"/>
    </source>
</evidence>
<dbReference type="InterPro" id="IPR009045">
    <property type="entry name" value="Zn_M74/Hedgehog-like"/>
</dbReference>
<evidence type="ECO:0000256" key="2">
    <source>
        <dbReference type="ARBA" id="ARBA00004776"/>
    </source>
</evidence>
<evidence type="ECO:0000256" key="11">
    <source>
        <dbReference type="ARBA" id="ARBA00093666"/>
    </source>
</evidence>
<dbReference type="GO" id="GO:0046872">
    <property type="term" value="F:metal ion binding"/>
    <property type="evidence" value="ECO:0007669"/>
    <property type="project" value="UniProtKB-KW"/>
</dbReference>
<gene>
    <name evidence="13" type="ORF">NBH21_17200</name>
</gene>
<keyword evidence="9" id="KW-0961">Cell wall biogenesis/degradation</keyword>
<comment type="pathway">
    <text evidence="2">Cell wall biogenesis; cell wall polysaccharide biosynthesis.</text>
</comment>
<dbReference type="EMBL" id="JAMXLX010000005">
    <property type="protein sequence ID" value="MCO5958518.1"/>
    <property type="molecule type" value="Genomic_DNA"/>
</dbReference>
<dbReference type="PANTHER" id="PTHR37425">
    <property type="match status" value="1"/>
</dbReference>
<keyword evidence="3" id="KW-0645">Protease</keyword>
<evidence type="ECO:0000256" key="5">
    <source>
        <dbReference type="ARBA" id="ARBA00022729"/>
    </source>
</evidence>
<dbReference type="GO" id="GO:0006508">
    <property type="term" value="P:proteolysis"/>
    <property type="evidence" value="ECO:0007669"/>
    <property type="project" value="UniProtKB-KW"/>
</dbReference>
<accession>A0AAJ1C0N3</accession>
<keyword evidence="7" id="KW-0862">Zinc</keyword>
<feature type="chain" id="PRO_5042608839" description="Murein endopeptidase K" evidence="12">
    <location>
        <begin position="32"/>
        <end position="615"/>
    </location>
</feature>
<comment type="cofactor">
    <cofactor evidence="1">
        <name>Zn(2+)</name>
        <dbReference type="ChEBI" id="CHEBI:29105"/>
    </cofactor>
</comment>
<evidence type="ECO:0000313" key="13">
    <source>
        <dbReference type="EMBL" id="MCO5958518.1"/>
    </source>
</evidence>
<evidence type="ECO:0000256" key="7">
    <source>
        <dbReference type="ARBA" id="ARBA00022833"/>
    </source>
</evidence>
<proteinExistence type="inferred from homology"/>
<dbReference type="AlphaFoldDB" id="A0AAJ1C0N3"/>
<evidence type="ECO:0000256" key="3">
    <source>
        <dbReference type="ARBA" id="ARBA00022670"/>
    </source>
</evidence>
<dbReference type="Proteomes" id="UP001155380">
    <property type="component" value="Unassembled WGS sequence"/>
</dbReference>
<dbReference type="SUPFAM" id="SSF55166">
    <property type="entry name" value="Hedgehog/DD-peptidase"/>
    <property type="match status" value="1"/>
</dbReference>
<dbReference type="InterPro" id="IPR010275">
    <property type="entry name" value="MepK"/>
</dbReference>
<reference evidence="13" key="1">
    <citation type="submission" date="2022-06" db="EMBL/GenBank/DDBJ databases">
        <authorList>
            <person name="Sun Q."/>
        </authorList>
    </citation>
    <scope>NUCLEOTIDE SEQUENCE</scope>
    <source>
        <strain evidence="13">S101</strain>
    </source>
</reference>
<keyword evidence="8" id="KW-0482">Metalloprotease</keyword>
<organism evidence="13 14">
    <name type="scientific">Ciceribacter sichuanensis</name>
    <dbReference type="NCBI Taxonomy" id="2949647"/>
    <lineage>
        <taxon>Bacteria</taxon>
        <taxon>Pseudomonadati</taxon>
        <taxon>Pseudomonadota</taxon>
        <taxon>Alphaproteobacteria</taxon>
        <taxon>Hyphomicrobiales</taxon>
        <taxon>Rhizobiaceae</taxon>
        <taxon>Ciceribacter</taxon>
    </lineage>
</organism>
<comment type="similarity">
    <text evidence="10">Belongs to the peptidase M15 family.</text>
</comment>
<dbReference type="GO" id="GO:0071555">
    <property type="term" value="P:cell wall organization"/>
    <property type="evidence" value="ECO:0007669"/>
    <property type="project" value="UniProtKB-KW"/>
</dbReference>
<keyword evidence="6" id="KW-0378">Hydrolase</keyword>
<evidence type="ECO:0000256" key="6">
    <source>
        <dbReference type="ARBA" id="ARBA00022801"/>
    </source>
</evidence>
<comment type="caution">
    <text evidence="13">The sequence shown here is derived from an EMBL/GenBank/DDBJ whole genome shotgun (WGS) entry which is preliminary data.</text>
</comment>
<dbReference type="PANTHER" id="PTHR37425:SF1">
    <property type="entry name" value="OUTER MEMBRANE PROTEIN"/>
    <property type="match status" value="1"/>
</dbReference>
<feature type="signal peptide" evidence="12">
    <location>
        <begin position="1"/>
        <end position="31"/>
    </location>
</feature>
<evidence type="ECO:0000256" key="8">
    <source>
        <dbReference type="ARBA" id="ARBA00023049"/>
    </source>
</evidence>
<dbReference type="CDD" id="cd14844">
    <property type="entry name" value="Zn-DD-carboxypeptidase_like"/>
    <property type="match status" value="1"/>
</dbReference>
<evidence type="ECO:0000256" key="10">
    <source>
        <dbReference type="ARBA" id="ARBA00093448"/>
    </source>
</evidence>
<dbReference type="Pfam" id="PF05951">
    <property type="entry name" value="Peptidase_M15_2"/>
    <property type="match status" value="1"/>
</dbReference>
<evidence type="ECO:0000256" key="12">
    <source>
        <dbReference type="SAM" id="SignalP"/>
    </source>
</evidence>
<evidence type="ECO:0000256" key="1">
    <source>
        <dbReference type="ARBA" id="ARBA00001947"/>
    </source>
</evidence>
<dbReference type="RefSeq" id="WP_250915463.1">
    <property type="nucleotide sequence ID" value="NZ_JAMXLX010000005.1"/>
</dbReference>
<dbReference type="GO" id="GO:0008237">
    <property type="term" value="F:metallopeptidase activity"/>
    <property type="evidence" value="ECO:0007669"/>
    <property type="project" value="UniProtKB-KW"/>
</dbReference>
<sequence length="615" mass="65100">MRSAAQLCFTVLAVLIVSTFMLFGASSSAHAETRTLKIHFVHTGEKAAITFKRNGRYDANGLKQLNVILRDWRRNQPTKMDPRLFDLVWEVYRRAGASGYINVVSGYRSPETNSMLRSRSKGVAKESQHMRGTAMDFYIPGVQLKTLREIGMKMQVGGVGYYPNSGSPFVHMDVASVRAWPRMSRQDLVRLFPDGKTLHIPADGKPLPGYQQALADYKQRVSSNQVIVADAKPGKRKSFLAALFGGGGDEDEEEDVGVPAERPSVAPQPVVTAAEPTMVATATPPPGIAPAQQVLTAAPPENQLALNAPVPQSRPSLKQADTSLAVALYSSNRSAAEDALSKVAAGAPTNGDEFADLQSMKVPVPTLLGNRGAQPAGVMTASIDPNMVDDSHIPLPTARPTVAEALLASADAEPEADVDEVEQAILSPEAAAALEQSNAQDSMPTPAERPAEAELTAAPVAVVPTPQPAPTTADKSAPVAPAAIQPKPAAPKAAPTQVASIDQKPATRAVDFGDTFVFVAPEPDESGVKAGLPAKGGRPSQVEAEQARMAMTGGTKLTKNMIAQWALNKDRFENVAKPVKAPRIVSRSLTAPATVYPVGFQQGATTVDPNRFGAP</sequence>
<keyword evidence="5 12" id="KW-0732">Signal</keyword>
<dbReference type="Gene3D" id="3.30.1380.10">
    <property type="match status" value="1"/>
</dbReference>
<protein>
    <recommendedName>
        <fullName evidence="11">Murein endopeptidase K</fullName>
    </recommendedName>
</protein>
<evidence type="ECO:0000256" key="4">
    <source>
        <dbReference type="ARBA" id="ARBA00022723"/>
    </source>
</evidence>
<evidence type="ECO:0000256" key="9">
    <source>
        <dbReference type="ARBA" id="ARBA00023316"/>
    </source>
</evidence>